<gene>
    <name evidence="3" type="ORF">BEMITA_LOCUS6784</name>
</gene>
<dbReference type="AlphaFoldDB" id="A0A9P0F1F6"/>
<organism evidence="3 4">
    <name type="scientific">Bemisia tabaci</name>
    <name type="common">Sweetpotato whitefly</name>
    <name type="synonym">Aleurodes tabaci</name>
    <dbReference type="NCBI Taxonomy" id="7038"/>
    <lineage>
        <taxon>Eukaryota</taxon>
        <taxon>Metazoa</taxon>
        <taxon>Ecdysozoa</taxon>
        <taxon>Arthropoda</taxon>
        <taxon>Hexapoda</taxon>
        <taxon>Insecta</taxon>
        <taxon>Pterygota</taxon>
        <taxon>Neoptera</taxon>
        <taxon>Paraneoptera</taxon>
        <taxon>Hemiptera</taxon>
        <taxon>Sternorrhyncha</taxon>
        <taxon>Aleyrodoidea</taxon>
        <taxon>Aleyrodidae</taxon>
        <taxon>Aleyrodinae</taxon>
        <taxon>Bemisia</taxon>
    </lineage>
</organism>
<feature type="signal peptide" evidence="2">
    <location>
        <begin position="1"/>
        <end position="25"/>
    </location>
</feature>
<keyword evidence="4" id="KW-1185">Reference proteome</keyword>
<name>A0A9P0F1F6_BEMTA</name>
<dbReference type="EMBL" id="OU963865">
    <property type="protein sequence ID" value="CAH0387814.1"/>
    <property type="molecule type" value="Genomic_DNA"/>
</dbReference>
<evidence type="ECO:0000256" key="1">
    <source>
        <dbReference type="SAM" id="MobiDB-lite"/>
    </source>
</evidence>
<dbReference type="Proteomes" id="UP001152759">
    <property type="component" value="Chromosome 4"/>
</dbReference>
<keyword evidence="2" id="KW-0732">Signal</keyword>
<evidence type="ECO:0000313" key="4">
    <source>
        <dbReference type="Proteomes" id="UP001152759"/>
    </source>
</evidence>
<feature type="region of interest" description="Disordered" evidence="1">
    <location>
        <begin position="30"/>
        <end position="57"/>
    </location>
</feature>
<sequence length="141" mass="14970">MLQFDCRLQLFAAICFVAVLSSVKCDGSDKESAANSPSQTHAEPAQSGAQSQSNGTEPLFLGEIHSEARMMNGSIETLANGSLLVKTVTMDGSSQGCRQNATTLIGACVKTALFGYGLLNDLLKQSLEHLRASLVAFCRQL</sequence>
<protein>
    <submittedName>
        <fullName evidence="3">Uncharacterized protein</fullName>
    </submittedName>
</protein>
<accession>A0A9P0F1F6</accession>
<reference evidence="3" key="1">
    <citation type="submission" date="2021-12" db="EMBL/GenBank/DDBJ databases">
        <authorList>
            <person name="King R."/>
        </authorList>
    </citation>
    <scope>NUCLEOTIDE SEQUENCE</scope>
</reference>
<feature type="compositionally biased region" description="Polar residues" evidence="1">
    <location>
        <begin position="33"/>
        <end position="56"/>
    </location>
</feature>
<feature type="chain" id="PRO_5040406151" evidence="2">
    <location>
        <begin position="26"/>
        <end position="141"/>
    </location>
</feature>
<proteinExistence type="predicted"/>
<evidence type="ECO:0000313" key="3">
    <source>
        <dbReference type="EMBL" id="CAH0387814.1"/>
    </source>
</evidence>
<evidence type="ECO:0000256" key="2">
    <source>
        <dbReference type="SAM" id="SignalP"/>
    </source>
</evidence>